<keyword evidence="4" id="KW-0143">Chaperone</keyword>
<evidence type="ECO:0000256" key="2">
    <source>
        <dbReference type="ARBA" id="ARBA00022490"/>
    </source>
</evidence>
<keyword evidence="6" id="KW-0969">Cilium</keyword>
<name>A0A1H5ZI16_9VIBR</name>
<dbReference type="InterPro" id="IPR008622">
    <property type="entry name" value="FliT"/>
</dbReference>
<evidence type="ECO:0000256" key="4">
    <source>
        <dbReference type="ARBA" id="ARBA00023186"/>
    </source>
</evidence>
<proteinExistence type="predicted"/>
<evidence type="ECO:0000313" key="7">
    <source>
        <dbReference type="Proteomes" id="UP000236721"/>
    </source>
</evidence>
<keyword evidence="2" id="KW-0963">Cytoplasm</keyword>
<sequence>MLIFKELSDLDHRLQSVLENIDVDTEEIHQLVDTREQIINKLVVACQGNPNLKQSTEWQDVVESTRRITHHMQMKTEQLGLTLRKYRHGKRSLQQYQKFI</sequence>
<protein>
    <recommendedName>
        <fullName evidence="5">Flagellar protein FliT</fullName>
    </recommendedName>
</protein>
<evidence type="ECO:0000313" key="6">
    <source>
        <dbReference type="EMBL" id="SEG35046.1"/>
    </source>
</evidence>
<evidence type="ECO:0000256" key="1">
    <source>
        <dbReference type="ARBA" id="ARBA00004514"/>
    </source>
</evidence>
<dbReference type="RefSeq" id="WP_103880750.1">
    <property type="nucleotide sequence ID" value="NZ_FNVG01000011.1"/>
</dbReference>
<reference evidence="7" key="1">
    <citation type="submission" date="2016-10" db="EMBL/GenBank/DDBJ databases">
        <authorList>
            <person name="Varghese N."/>
            <person name="Submissions S."/>
        </authorList>
    </citation>
    <scope>NUCLEOTIDE SEQUENCE [LARGE SCALE GENOMIC DNA]</scope>
    <source>
        <strain evidence="7">CGMCC 1.7062</strain>
    </source>
</reference>
<keyword evidence="7" id="KW-1185">Reference proteome</keyword>
<accession>A0A1H5ZI16</accession>
<dbReference type="EMBL" id="FNVG01000011">
    <property type="protein sequence ID" value="SEG35046.1"/>
    <property type="molecule type" value="Genomic_DNA"/>
</dbReference>
<dbReference type="Proteomes" id="UP000236721">
    <property type="component" value="Unassembled WGS sequence"/>
</dbReference>
<dbReference type="Pfam" id="PF05400">
    <property type="entry name" value="FliT"/>
    <property type="match status" value="1"/>
</dbReference>
<evidence type="ECO:0000256" key="5">
    <source>
        <dbReference type="ARBA" id="ARBA00093797"/>
    </source>
</evidence>
<keyword evidence="6" id="KW-0966">Cell projection</keyword>
<dbReference type="OrthoDB" id="5905433at2"/>
<evidence type="ECO:0000256" key="3">
    <source>
        <dbReference type="ARBA" id="ARBA00022795"/>
    </source>
</evidence>
<gene>
    <name evidence="6" type="ORF">SAMN04488244_111148</name>
</gene>
<keyword evidence="3" id="KW-1005">Bacterial flagellum biogenesis</keyword>
<organism evidence="6 7">
    <name type="scientific">Vibrio hangzhouensis</name>
    <dbReference type="NCBI Taxonomy" id="462991"/>
    <lineage>
        <taxon>Bacteria</taxon>
        <taxon>Pseudomonadati</taxon>
        <taxon>Pseudomonadota</taxon>
        <taxon>Gammaproteobacteria</taxon>
        <taxon>Vibrionales</taxon>
        <taxon>Vibrionaceae</taxon>
        <taxon>Vibrio</taxon>
    </lineage>
</organism>
<dbReference type="AlphaFoldDB" id="A0A1H5ZI16"/>
<comment type="subcellular location">
    <subcellularLocation>
        <location evidence="1">Cytoplasm</location>
        <location evidence="1">Cytosol</location>
    </subcellularLocation>
</comment>
<keyword evidence="6" id="KW-0282">Flagellum</keyword>